<accession>A0A2G3NTZ9</accession>
<gene>
    <name evidence="3" type="ORF">CS010_07630</name>
    <name evidence="4" type="ORF">OQG81_10795</name>
    <name evidence="2" type="ORF">OQH01_04030</name>
</gene>
<keyword evidence="6" id="KW-1185">Reference proteome</keyword>
<sequence length="85" mass="9406">MLEVLAGIACLLLAGYQLFTAYKLFDNTKKHCNKNTSPFLLDSLWSGALISIILSSVAADLIVNIFKKTCVIQCSIGHFFKTFCE</sequence>
<dbReference type="Proteomes" id="UP000222913">
    <property type="component" value="Unassembled WGS sequence"/>
</dbReference>
<evidence type="ECO:0000313" key="3">
    <source>
        <dbReference type="EMBL" id="PHV56432.1"/>
    </source>
</evidence>
<dbReference type="Proteomes" id="UP001156410">
    <property type="component" value="Chromosome"/>
</dbReference>
<reference evidence="4" key="2">
    <citation type="submission" date="2022-11" db="EMBL/GenBank/DDBJ databases">
        <title>Streptococcus macedonicus and Acinetobacter baumannii: co-inhabitants of the cheese production environment.</title>
        <authorList>
            <person name="Johnson J."/>
        </authorList>
    </citation>
    <scope>NUCLEOTIDE SEQUENCE</scope>
    <source>
        <strain evidence="4">E37</strain>
    </source>
</reference>
<protein>
    <submittedName>
        <fullName evidence="3">Bacteriocin</fullName>
    </submittedName>
</protein>
<evidence type="ECO:0000313" key="5">
    <source>
        <dbReference type="Proteomes" id="UP000222913"/>
    </source>
</evidence>
<dbReference type="RefSeq" id="WP_014295297.1">
    <property type="nucleotide sequence ID" value="NZ_CP113440.1"/>
</dbReference>
<keyword evidence="1" id="KW-1133">Transmembrane helix</keyword>
<dbReference type="OMA" id="YQLFTAY"/>
<reference evidence="3 5" key="1">
    <citation type="submission" date="2017-10" db="EMBL/GenBank/DDBJ databases">
        <title>Whole-genome sequence of three Streptococcus macedonicus strains isolated from Italian cheeses of the Veneto region.</title>
        <authorList>
            <person name="Treu L."/>
            <person name="De Diego-Diaz B."/>
            <person name="Papadimitriou K."/>
            <person name="Tsakalidou E."/>
            <person name="Corich V."/>
            <person name="Giacomini A."/>
        </authorList>
    </citation>
    <scope>NUCLEOTIDE SEQUENCE [LARGE SCALE GENOMIC DNA]</scope>
    <source>
        <strain evidence="3 5">27MV</strain>
    </source>
</reference>
<reference evidence="6" key="5">
    <citation type="submission" date="2023-07" db="EMBL/GenBank/DDBJ databases">
        <title>Streptococcus macedonicus and Acinetobacter baumannii: co-inhabitants of the cheese production environment.</title>
        <authorList>
            <person name="Johnson J."/>
            <person name="Curtin C."/>
            <person name="Waite-Cusic J."/>
        </authorList>
    </citation>
    <scope>NUCLEOTIDE SEQUENCE [LARGE SCALE GENOMIC DNA]</scope>
    <source>
        <strain evidence="6">E28</strain>
    </source>
</reference>
<evidence type="ECO:0000313" key="4">
    <source>
        <dbReference type="EMBL" id="WAK63160.1"/>
    </source>
</evidence>
<proteinExistence type="predicted"/>
<evidence type="ECO:0000313" key="6">
    <source>
        <dbReference type="Proteomes" id="UP001209889"/>
    </source>
</evidence>
<reference evidence="2" key="4">
    <citation type="submission" date="2022-11" db="EMBL/GenBank/DDBJ databases">
        <authorList>
            <person name="Johnson J.D."/>
        </authorList>
    </citation>
    <scope>NUCLEOTIDE SEQUENCE</scope>
    <source>
        <strain evidence="2">E28</strain>
        <strain evidence="4">E37</strain>
    </source>
</reference>
<dbReference type="AlphaFoldDB" id="A0A2G3NTZ9"/>
<feature type="transmembrane region" description="Helical" evidence="1">
    <location>
        <begin position="44"/>
        <end position="66"/>
    </location>
</feature>
<reference evidence="2" key="6">
    <citation type="submission" date="2024-05" db="EMBL/GenBank/DDBJ databases">
        <title>Streptococcus macedonicus and Acinetobacter baumannii: co-inhabitants of the cheese production environment.</title>
        <authorList>
            <person name="Johnson J."/>
            <person name="Curtin C."/>
            <person name="Waite-Cusic J."/>
        </authorList>
    </citation>
    <scope>NUCLEOTIDE SEQUENCE</scope>
    <source>
        <strain evidence="2">E28</strain>
    </source>
</reference>
<dbReference type="EMBL" id="CP113440">
    <property type="protein sequence ID" value="WAK63160.1"/>
    <property type="molecule type" value="Genomic_DNA"/>
</dbReference>
<keyword evidence="1" id="KW-0472">Membrane</keyword>
<dbReference type="EMBL" id="JAPHJC010000011">
    <property type="protein sequence ID" value="MCW8677712.1"/>
    <property type="molecule type" value="Genomic_DNA"/>
</dbReference>
<organism evidence="3 5">
    <name type="scientific">Streptococcus macedonicus</name>
    <name type="common">Streptococcus gallolyticus macedonicus</name>
    <dbReference type="NCBI Taxonomy" id="59310"/>
    <lineage>
        <taxon>Bacteria</taxon>
        <taxon>Bacillati</taxon>
        <taxon>Bacillota</taxon>
        <taxon>Bacilli</taxon>
        <taxon>Lactobacillales</taxon>
        <taxon>Streptococcaceae</taxon>
        <taxon>Streptococcus</taxon>
    </lineage>
</organism>
<evidence type="ECO:0000256" key="1">
    <source>
        <dbReference type="SAM" id="Phobius"/>
    </source>
</evidence>
<reference evidence="6" key="3">
    <citation type="submission" date="2022-11" db="EMBL/GenBank/DDBJ databases">
        <title>Streptococcus macedonicus and Acinetobacter baumannii: co-inhabitants of the cheese production environment.</title>
        <authorList>
            <person name="Johnson J."/>
            <person name="Curtin C."/>
            <person name="Waite-Cusic J."/>
        </authorList>
    </citation>
    <scope>NUCLEOTIDE SEQUENCE [LARGE SCALE GENOMIC DNA]</scope>
    <source>
        <strain evidence="6">E28</strain>
    </source>
</reference>
<dbReference type="EMBL" id="PEBM01000044">
    <property type="protein sequence ID" value="PHV56432.1"/>
    <property type="molecule type" value="Genomic_DNA"/>
</dbReference>
<keyword evidence="1" id="KW-0812">Transmembrane</keyword>
<evidence type="ECO:0000313" key="2">
    <source>
        <dbReference type="EMBL" id="MCW8677712.1"/>
    </source>
</evidence>
<name>A0A2G3NTZ9_STRMC</name>
<dbReference type="Proteomes" id="UP001209889">
    <property type="component" value="Unassembled WGS sequence"/>
</dbReference>